<keyword evidence="1" id="KW-0812">Transmembrane</keyword>
<dbReference type="Proteomes" id="UP000325780">
    <property type="component" value="Unassembled WGS sequence"/>
</dbReference>
<keyword evidence="3" id="KW-1185">Reference proteome</keyword>
<protein>
    <submittedName>
        <fullName evidence="2">Uncharacterized protein</fullName>
    </submittedName>
</protein>
<reference evidence="2 3" key="1">
    <citation type="submission" date="2019-04" db="EMBL/GenBank/DDBJ databases">
        <title>Friends and foes A comparative genomics study of 23 Aspergillus species from section Flavi.</title>
        <authorList>
            <consortium name="DOE Joint Genome Institute"/>
            <person name="Kjaerbolling I."/>
            <person name="Vesth T."/>
            <person name="Frisvad J.C."/>
            <person name="Nybo J.L."/>
            <person name="Theobald S."/>
            <person name="Kildgaard S."/>
            <person name="Isbrandt T."/>
            <person name="Kuo A."/>
            <person name="Sato A."/>
            <person name="Lyhne E.K."/>
            <person name="Kogle M.E."/>
            <person name="Wiebenga A."/>
            <person name="Kun R.S."/>
            <person name="Lubbers R.J."/>
            <person name="Makela M.R."/>
            <person name="Barry K."/>
            <person name="Chovatia M."/>
            <person name="Clum A."/>
            <person name="Daum C."/>
            <person name="Haridas S."/>
            <person name="He G."/>
            <person name="LaButti K."/>
            <person name="Lipzen A."/>
            <person name="Mondo S."/>
            <person name="Riley R."/>
            <person name="Salamov A."/>
            <person name="Simmons B.A."/>
            <person name="Magnuson J.K."/>
            <person name="Henrissat B."/>
            <person name="Mortensen U.H."/>
            <person name="Larsen T.O."/>
            <person name="Devries R.P."/>
            <person name="Grigoriev I.V."/>
            <person name="Machida M."/>
            <person name="Baker S.E."/>
            <person name="Andersen M.R."/>
        </authorList>
    </citation>
    <scope>NUCLEOTIDE SEQUENCE [LARGE SCALE GENOMIC DNA]</scope>
    <source>
        <strain evidence="2 3">IBT 18842</strain>
    </source>
</reference>
<evidence type="ECO:0000313" key="2">
    <source>
        <dbReference type="EMBL" id="KAE8155048.1"/>
    </source>
</evidence>
<dbReference type="EMBL" id="ML742025">
    <property type="protein sequence ID" value="KAE8155048.1"/>
    <property type="molecule type" value="Genomic_DNA"/>
</dbReference>
<evidence type="ECO:0000256" key="1">
    <source>
        <dbReference type="SAM" id="Phobius"/>
    </source>
</evidence>
<dbReference type="AlphaFoldDB" id="A0A5N6U8W4"/>
<accession>A0A5N6U8W4</accession>
<keyword evidence="1" id="KW-1133">Transmembrane helix</keyword>
<organism evidence="2 3">
    <name type="scientific">Aspergillus avenaceus</name>
    <dbReference type="NCBI Taxonomy" id="36643"/>
    <lineage>
        <taxon>Eukaryota</taxon>
        <taxon>Fungi</taxon>
        <taxon>Dikarya</taxon>
        <taxon>Ascomycota</taxon>
        <taxon>Pezizomycotina</taxon>
        <taxon>Eurotiomycetes</taxon>
        <taxon>Eurotiomycetidae</taxon>
        <taxon>Eurotiales</taxon>
        <taxon>Aspergillaceae</taxon>
        <taxon>Aspergillus</taxon>
        <taxon>Aspergillus subgen. Circumdati</taxon>
    </lineage>
</organism>
<keyword evidence="1" id="KW-0472">Membrane</keyword>
<evidence type="ECO:0000313" key="3">
    <source>
        <dbReference type="Proteomes" id="UP000325780"/>
    </source>
</evidence>
<gene>
    <name evidence="2" type="ORF">BDV25DRAFT_146897</name>
</gene>
<sequence length="74" mass="8442">MGSCLYCMIEAVTRVDIGFGSFGLFFFCYVLSCSSSSGLRRLRGGSLGVRVRFRFRYKMKMSVDSRWNTAIWSS</sequence>
<feature type="transmembrane region" description="Helical" evidence="1">
    <location>
        <begin position="15"/>
        <end position="33"/>
    </location>
</feature>
<name>A0A5N6U8W4_ASPAV</name>
<proteinExistence type="predicted"/>